<dbReference type="Pfam" id="PF01381">
    <property type="entry name" value="HTH_3"/>
    <property type="match status" value="1"/>
</dbReference>
<dbReference type="Proteomes" id="UP000184121">
    <property type="component" value="Unassembled WGS sequence"/>
</dbReference>
<keyword evidence="3" id="KW-1185">Reference proteome</keyword>
<dbReference type="SUPFAM" id="SSF47413">
    <property type="entry name" value="lambda repressor-like DNA-binding domains"/>
    <property type="match status" value="1"/>
</dbReference>
<organism evidence="2 3">
    <name type="scientific">Flavobacterium saccharophilum</name>
    <dbReference type="NCBI Taxonomy" id="29534"/>
    <lineage>
        <taxon>Bacteria</taxon>
        <taxon>Pseudomonadati</taxon>
        <taxon>Bacteroidota</taxon>
        <taxon>Flavobacteriia</taxon>
        <taxon>Flavobacteriales</taxon>
        <taxon>Flavobacteriaceae</taxon>
        <taxon>Flavobacterium</taxon>
    </lineage>
</organism>
<protein>
    <submittedName>
        <fullName evidence="2">Helix-turn-helix</fullName>
    </submittedName>
</protein>
<feature type="domain" description="HTH cro/C1-type" evidence="1">
    <location>
        <begin position="1"/>
        <end position="52"/>
    </location>
</feature>
<dbReference type="PROSITE" id="PS50943">
    <property type="entry name" value="HTH_CROC1"/>
    <property type="match status" value="1"/>
</dbReference>
<accession>A0A1M7HKT3</accession>
<dbReference type="STRING" id="29534.SAMN05444366_2774"/>
<dbReference type="InterPro" id="IPR010982">
    <property type="entry name" value="Lambda_DNA-bd_dom_sf"/>
</dbReference>
<evidence type="ECO:0000313" key="3">
    <source>
        <dbReference type="Proteomes" id="UP000184121"/>
    </source>
</evidence>
<gene>
    <name evidence="2" type="ORF">SAMN05444366_2774</name>
</gene>
<sequence length="103" mass="12086">MRLKLEITQDVMANLLDMTQATYSRKERGLTKITNDEWNRITEVLDVDRSEVIEENFKKDSIPTNFTKRSSTIPNGLLDQIAFLTKENLELKEKIRKLENQDN</sequence>
<reference evidence="3" key="1">
    <citation type="submission" date="2016-11" db="EMBL/GenBank/DDBJ databases">
        <authorList>
            <person name="Varghese N."/>
            <person name="Submissions S."/>
        </authorList>
    </citation>
    <scope>NUCLEOTIDE SEQUENCE [LARGE SCALE GENOMIC DNA]</scope>
    <source>
        <strain evidence="3">DSM 1811</strain>
    </source>
</reference>
<dbReference type="GO" id="GO:0003677">
    <property type="term" value="F:DNA binding"/>
    <property type="evidence" value="ECO:0007669"/>
    <property type="project" value="InterPro"/>
</dbReference>
<dbReference type="Gene3D" id="1.10.260.40">
    <property type="entry name" value="lambda repressor-like DNA-binding domains"/>
    <property type="match status" value="1"/>
</dbReference>
<dbReference type="EMBL" id="FRBY01000004">
    <property type="protein sequence ID" value="SHM29038.1"/>
    <property type="molecule type" value="Genomic_DNA"/>
</dbReference>
<evidence type="ECO:0000313" key="2">
    <source>
        <dbReference type="EMBL" id="SHM29038.1"/>
    </source>
</evidence>
<dbReference type="CDD" id="cd00093">
    <property type="entry name" value="HTH_XRE"/>
    <property type="match status" value="1"/>
</dbReference>
<dbReference type="AlphaFoldDB" id="A0A1M7HKT3"/>
<proteinExistence type="predicted"/>
<evidence type="ECO:0000259" key="1">
    <source>
        <dbReference type="PROSITE" id="PS50943"/>
    </source>
</evidence>
<dbReference type="InterPro" id="IPR001387">
    <property type="entry name" value="Cro/C1-type_HTH"/>
</dbReference>
<name>A0A1M7HKT3_9FLAO</name>